<keyword evidence="2" id="KW-1185">Reference proteome</keyword>
<organism evidence="1 2">
    <name type="scientific">Chryseobacterium nematophagum</name>
    <dbReference type="NCBI Taxonomy" id="2305228"/>
    <lineage>
        <taxon>Bacteria</taxon>
        <taxon>Pseudomonadati</taxon>
        <taxon>Bacteroidota</taxon>
        <taxon>Flavobacteriia</taxon>
        <taxon>Flavobacteriales</taxon>
        <taxon>Weeksellaceae</taxon>
        <taxon>Chryseobacterium group</taxon>
        <taxon>Chryseobacterium</taxon>
    </lineage>
</organism>
<gene>
    <name evidence="1" type="ORF">D1632_00780</name>
</gene>
<dbReference type="RefSeq" id="WP_122545360.1">
    <property type="nucleotide sequence ID" value="NZ_QWIV01000005.1"/>
</dbReference>
<evidence type="ECO:0000313" key="2">
    <source>
        <dbReference type="Proteomes" id="UP000267524"/>
    </source>
</evidence>
<dbReference type="Proteomes" id="UP000267524">
    <property type="component" value="Unassembled WGS sequence"/>
</dbReference>
<sequence>MNFIVSFLASFLLFFQTNLESIRISYAKANSSTTNTQNFITIAEKETGSDPVILGYKAAAQIMQAKITKQNRKSLVKTGATNLERLIKSNPNIIELRVIRLSIQENLPKIVGYRGSLKEDKNFIFNNYAQQNASLKNYIKQFVMQSKTISASEKATLK</sequence>
<name>A0A3M7LCV8_9FLAO</name>
<accession>A0A3M7LCV8</accession>
<proteinExistence type="predicted"/>
<evidence type="ECO:0000313" key="1">
    <source>
        <dbReference type="EMBL" id="RMZ60551.1"/>
    </source>
</evidence>
<reference evidence="1 2" key="1">
    <citation type="submission" date="2018-08" db="EMBL/GenBank/DDBJ databases">
        <title>Chryseobacterium nematophagum: a novel matrix digesting pathogen of nematodes.</title>
        <authorList>
            <person name="Page A."/>
            <person name="Roberts M."/>
            <person name="Felix M.-A."/>
            <person name="Weir W."/>
        </authorList>
    </citation>
    <scope>NUCLEOTIDE SEQUENCE [LARGE SCALE GENOMIC DNA]</scope>
    <source>
        <strain evidence="1 2">JUb275</strain>
    </source>
</reference>
<dbReference type="EMBL" id="QWIV01000005">
    <property type="protein sequence ID" value="RMZ60551.1"/>
    <property type="molecule type" value="Genomic_DNA"/>
</dbReference>
<dbReference type="AlphaFoldDB" id="A0A3M7LCV8"/>
<protein>
    <submittedName>
        <fullName evidence="1">Uncharacterized protein</fullName>
    </submittedName>
</protein>
<comment type="caution">
    <text evidence="1">The sequence shown here is derived from an EMBL/GenBank/DDBJ whole genome shotgun (WGS) entry which is preliminary data.</text>
</comment>